<reference evidence="3 4" key="2">
    <citation type="journal article" date="2021" name="Int. J. Syst. Evol. Microbiol.">
        <title>Isolation and Polyphasic Characterization of Desulfuromonas versatilis sp. Nov., an Electrogenic Bacteria Capable of Versatile Metabolism Isolated from a Graphene Oxide-Reducing Enrichment Culture.</title>
        <authorList>
            <person name="Xie L."/>
            <person name="Yoshida N."/>
            <person name="Ishii S."/>
            <person name="Meng L."/>
        </authorList>
    </citation>
    <scope>NUCLEOTIDE SEQUENCE [LARGE SCALE GENOMIC DNA]</scope>
    <source>
        <strain evidence="3 4">NIT-T3</strain>
    </source>
</reference>
<evidence type="ECO:0000313" key="4">
    <source>
        <dbReference type="Proteomes" id="UP001319827"/>
    </source>
</evidence>
<gene>
    <name evidence="1" type="primary">clpS</name>
    <name evidence="3" type="ORF">DESUT3_09740</name>
</gene>
<comment type="function">
    <text evidence="1">Involved in the modulation of the specificity of the ClpAP-mediated ATP-dependent protein degradation.</text>
</comment>
<dbReference type="HAMAP" id="MF_00302">
    <property type="entry name" value="ClpS"/>
    <property type="match status" value="1"/>
</dbReference>
<keyword evidence="4" id="KW-1185">Reference proteome</keyword>
<evidence type="ECO:0000256" key="1">
    <source>
        <dbReference type="HAMAP-Rule" id="MF_00302"/>
    </source>
</evidence>
<dbReference type="EMBL" id="AP024355">
    <property type="protein sequence ID" value="BCR03905.1"/>
    <property type="molecule type" value="Genomic_DNA"/>
</dbReference>
<dbReference type="InterPro" id="IPR014719">
    <property type="entry name" value="Ribosomal_bL12_C/ClpS-like"/>
</dbReference>
<dbReference type="PANTHER" id="PTHR33473:SF19">
    <property type="entry name" value="ATP-DEPENDENT CLP PROTEASE ADAPTER PROTEIN CLPS"/>
    <property type="match status" value="1"/>
</dbReference>
<dbReference type="InterPro" id="IPR003769">
    <property type="entry name" value="ClpS_core"/>
</dbReference>
<dbReference type="SUPFAM" id="SSF54736">
    <property type="entry name" value="ClpS-like"/>
    <property type="match status" value="1"/>
</dbReference>
<protein>
    <recommendedName>
        <fullName evidence="1">ATP-dependent Clp protease adapter protein ClpS</fullName>
    </recommendedName>
</protein>
<evidence type="ECO:0000313" key="3">
    <source>
        <dbReference type="EMBL" id="BCR03905.1"/>
    </source>
</evidence>
<dbReference type="PANTHER" id="PTHR33473">
    <property type="entry name" value="ATP-DEPENDENT CLP PROTEASE ADAPTER PROTEIN CLPS1, CHLOROPLASTIC"/>
    <property type="match status" value="1"/>
</dbReference>
<evidence type="ECO:0000259" key="2">
    <source>
        <dbReference type="Pfam" id="PF02617"/>
    </source>
</evidence>
<name>A0ABN6DUW5_9BACT</name>
<dbReference type="Gene3D" id="3.30.1390.10">
    <property type="match status" value="1"/>
</dbReference>
<organism evidence="3 4">
    <name type="scientific">Desulfuromonas versatilis</name>
    <dbReference type="NCBI Taxonomy" id="2802975"/>
    <lineage>
        <taxon>Bacteria</taxon>
        <taxon>Pseudomonadati</taxon>
        <taxon>Thermodesulfobacteriota</taxon>
        <taxon>Desulfuromonadia</taxon>
        <taxon>Desulfuromonadales</taxon>
        <taxon>Desulfuromonadaceae</taxon>
        <taxon>Desulfuromonas</taxon>
    </lineage>
</organism>
<feature type="domain" description="Adaptor protein ClpS core" evidence="2">
    <location>
        <begin position="1"/>
        <end position="71"/>
    </location>
</feature>
<dbReference type="Proteomes" id="UP001319827">
    <property type="component" value="Chromosome"/>
</dbReference>
<dbReference type="InterPro" id="IPR022935">
    <property type="entry name" value="ClpS"/>
</dbReference>
<comment type="similarity">
    <text evidence="1">Belongs to the ClpS family.</text>
</comment>
<proteinExistence type="inferred from homology"/>
<dbReference type="Pfam" id="PF02617">
    <property type="entry name" value="ClpS"/>
    <property type="match status" value="1"/>
</dbReference>
<sequence length="75" mass="8502">MHNDDYTTMEFVVQVLEAVFRKPPTEANQIMLNIHLKGVGLCGVYPHEIAETKVDKVHAMARSEGFPLRCSMEQV</sequence>
<comment type="subunit">
    <text evidence="1">Binds to the N-terminal domain of the chaperone ClpA.</text>
</comment>
<accession>A0ABN6DUW5</accession>
<reference evidence="3 4" key="1">
    <citation type="journal article" date="2016" name="C (Basel)">
        <title>Selective Growth of and Electricity Production by Marine Exoelectrogenic Bacteria in Self-Aggregated Hydrogel of Microbially Reduced Graphene Oxide.</title>
        <authorList>
            <person name="Yoshida N."/>
            <person name="Goto Y."/>
            <person name="Miyata Y."/>
        </authorList>
    </citation>
    <scope>NUCLEOTIDE SEQUENCE [LARGE SCALE GENOMIC DNA]</scope>
    <source>
        <strain evidence="3 4">NIT-T3</strain>
    </source>
</reference>